<reference evidence="2 3" key="1">
    <citation type="submission" date="2021-12" db="EMBL/GenBank/DDBJ databases">
        <title>Complete genome sequence of Phytobacter diazotrophicus TA9734.</title>
        <authorList>
            <person name="Kubota H."/>
            <person name="Nakayama Y."/>
            <person name="Ariyoshi T."/>
        </authorList>
    </citation>
    <scope>NUCLEOTIDE SEQUENCE [LARGE SCALE GENOMIC DNA]</scope>
    <source>
        <strain evidence="2 3">TA9734</strain>
        <plasmid evidence="2 3">pTMTA97341</plasmid>
    </source>
</reference>
<evidence type="ECO:0000313" key="3">
    <source>
        <dbReference type="Proteomes" id="UP001320460"/>
    </source>
</evidence>
<proteinExistence type="predicted"/>
<protein>
    <submittedName>
        <fullName evidence="2">Uncharacterized protein</fullName>
    </submittedName>
</protein>
<evidence type="ECO:0000256" key="1">
    <source>
        <dbReference type="SAM" id="MobiDB-lite"/>
    </source>
</evidence>
<keyword evidence="2" id="KW-0614">Plasmid</keyword>
<geneLocation type="plasmid" evidence="2 3">
    <name>pTMTA97341</name>
</geneLocation>
<feature type="compositionally biased region" description="Basic and acidic residues" evidence="1">
    <location>
        <begin position="48"/>
        <end position="59"/>
    </location>
</feature>
<feature type="region of interest" description="Disordered" evidence="1">
    <location>
        <begin position="1"/>
        <end position="82"/>
    </location>
</feature>
<evidence type="ECO:0000313" key="2">
    <source>
        <dbReference type="EMBL" id="BDD54015.1"/>
    </source>
</evidence>
<feature type="compositionally biased region" description="Low complexity" evidence="1">
    <location>
        <begin position="17"/>
        <end position="38"/>
    </location>
</feature>
<dbReference type="EMBL" id="AP025335">
    <property type="protein sequence ID" value="BDD54015.1"/>
    <property type="molecule type" value="Genomic_DNA"/>
</dbReference>
<name>A0ABM7W358_9ENTR</name>
<keyword evidence="3" id="KW-1185">Reference proteome</keyword>
<organism evidence="2 3">
    <name type="scientific">Phytobacter diazotrophicus</name>
    <dbReference type="NCBI Taxonomy" id="395631"/>
    <lineage>
        <taxon>Bacteria</taxon>
        <taxon>Pseudomonadati</taxon>
        <taxon>Pseudomonadota</taxon>
        <taxon>Gammaproteobacteria</taxon>
        <taxon>Enterobacterales</taxon>
        <taxon>Enterobacteriaceae</taxon>
        <taxon>Phytobacter</taxon>
    </lineage>
</organism>
<sequence>MHTHDPATSHRRVALKAPAPVAGAVRAARPPDAASAPRTLPSDTSEQPETRRGSAELSRRPAAGLAECGPDDPAGTDGKPKGAMFRLFSVKLAGCQRQRQTTTHRNRTHNGTVCTTSRQTCITERCKVGRDAAPVARGFPHRRAAAGFSAVPKGGTGLPCPSLICPAFFSERPVPGPHPGSCARPPPLPPVCPPVA</sequence>
<dbReference type="Proteomes" id="UP001320460">
    <property type="component" value="Plasmid pTMTA97341"/>
</dbReference>
<gene>
    <name evidence="2" type="ORF">PDTA9734_55020</name>
</gene>
<accession>A0ABM7W358</accession>